<proteinExistence type="predicted"/>
<accession>I5C9C8</accession>
<dbReference type="OrthoDB" id="9794403at2"/>
<keyword evidence="3" id="KW-1185">Reference proteome</keyword>
<dbReference type="RefSeq" id="WP_009053432.1">
    <property type="nucleotide sequence ID" value="NZ_AJYA01000005.1"/>
</dbReference>
<name>I5C9C8_9BACT</name>
<dbReference type="Proteomes" id="UP000005551">
    <property type="component" value="Unassembled WGS sequence"/>
</dbReference>
<dbReference type="AlphaFoldDB" id="I5C9C8"/>
<reference evidence="2 3" key="1">
    <citation type="submission" date="2012-05" db="EMBL/GenBank/DDBJ databases">
        <title>Genome sequence of Nitritalea halalkaliphila LW7.</title>
        <authorList>
            <person name="Jangir P.K."/>
            <person name="Singh A."/>
            <person name="Shivaji S."/>
            <person name="Sharma R."/>
        </authorList>
    </citation>
    <scope>NUCLEOTIDE SEQUENCE [LARGE SCALE GENOMIC DNA]</scope>
    <source>
        <strain evidence="2 3">LW7</strain>
    </source>
</reference>
<protein>
    <submittedName>
        <fullName evidence="2">Uncharacterized protein</fullName>
    </submittedName>
</protein>
<evidence type="ECO:0000256" key="1">
    <source>
        <dbReference type="SAM" id="MobiDB-lite"/>
    </source>
</evidence>
<comment type="caution">
    <text evidence="2">The sequence shown here is derived from an EMBL/GenBank/DDBJ whole genome shotgun (WGS) entry which is preliminary data.</text>
</comment>
<evidence type="ECO:0000313" key="3">
    <source>
        <dbReference type="Proteomes" id="UP000005551"/>
    </source>
</evidence>
<gene>
    <name evidence="2" type="ORF">A3SI_02603</name>
</gene>
<organism evidence="2 3">
    <name type="scientific">Nitritalea halalkaliphila LW7</name>
    <dbReference type="NCBI Taxonomy" id="1189621"/>
    <lineage>
        <taxon>Bacteria</taxon>
        <taxon>Pseudomonadati</taxon>
        <taxon>Bacteroidota</taxon>
        <taxon>Cytophagia</taxon>
        <taxon>Cytophagales</taxon>
        <taxon>Cyclobacteriaceae</taxon>
        <taxon>Nitritalea</taxon>
    </lineage>
</organism>
<feature type="compositionally biased region" description="Basic and acidic residues" evidence="1">
    <location>
        <begin position="32"/>
        <end position="57"/>
    </location>
</feature>
<feature type="region of interest" description="Disordered" evidence="1">
    <location>
        <begin position="32"/>
        <end position="79"/>
    </location>
</feature>
<dbReference type="EMBL" id="AJYA01000005">
    <property type="protein sequence ID" value="EIM78430.1"/>
    <property type="molecule type" value="Genomic_DNA"/>
</dbReference>
<sequence>MLDDKSQIRQNTQNWAILFYAQPMHGVLIVDKPDRDNDSVENKTDETIHGDKDKQHTVETGNALSLPPNKPSATFGQKRFQNIAV</sequence>
<evidence type="ECO:0000313" key="2">
    <source>
        <dbReference type="EMBL" id="EIM78430.1"/>
    </source>
</evidence>